<dbReference type="Pfam" id="PF21999">
    <property type="entry name" value="IMS_HHH_1"/>
    <property type="match status" value="1"/>
</dbReference>
<evidence type="ECO:0000256" key="8">
    <source>
        <dbReference type="ARBA" id="ARBA00022763"/>
    </source>
</evidence>
<dbReference type="Gene3D" id="1.10.150.20">
    <property type="entry name" value="5' to 3' exonuclease, C-terminal subdomain"/>
    <property type="match status" value="1"/>
</dbReference>
<dbReference type="GO" id="GO:0003684">
    <property type="term" value="F:damaged DNA binding"/>
    <property type="evidence" value="ECO:0007669"/>
    <property type="project" value="UniProtKB-UniRule"/>
</dbReference>
<keyword evidence="11 13" id="KW-0234">DNA repair</keyword>
<keyword evidence="12 13" id="KW-0539">Nucleus</keyword>
<dbReference type="Gene3D" id="3.30.1490.100">
    <property type="entry name" value="DNA polymerase, Y-family, little finger domain"/>
    <property type="match status" value="1"/>
</dbReference>
<dbReference type="AlphaFoldDB" id="A0AAE1QVH9"/>
<dbReference type="InterPro" id="IPR043128">
    <property type="entry name" value="Rev_trsase/Diguanyl_cyclase"/>
</dbReference>
<evidence type="ECO:0000256" key="7">
    <source>
        <dbReference type="ARBA" id="ARBA00022723"/>
    </source>
</evidence>
<dbReference type="CDD" id="cd01701">
    <property type="entry name" value="PolY_Rev1"/>
    <property type="match status" value="1"/>
</dbReference>
<dbReference type="Proteomes" id="UP001291623">
    <property type="component" value="Unassembled WGS sequence"/>
</dbReference>
<dbReference type="PIRSF" id="PIRSF036573">
    <property type="entry name" value="REV1"/>
    <property type="match status" value="1"/>
</dbReference>
<keyword evidence="4 13" id="KW-0237">DNA synthesis</keyword>
<feature type="domain" description="BRCT" evidence="16">
    <location>
        <begin position="92"/>
        <end position="183"/>
    </location>
</feature>
<evidence type="ECO:0000256" key="12">
    <source>
        <dbReference type="ARBA" id="ARBA00023242"/>
    </source>
</evidence>
<feature type="compositionally biased region" description="Low complexity" evidence="15">
    <location>
        <begin position="288"/>
        <end position="298"/>
    </location>
</feature>
<dbReference type="InterPro" id="IPR012112">
    <property type="entry name" value="REV1"/>
</dbReference>
<dbReference type="PANTHER" id="PTHR45990:SF1">
    <property type="entry name" value="DNA REPAIR PROTEIN REV1"/>
    <property type="match status" value="1"/>
</dbReference>
<evidence type="ECO:0000256" key="14">
    <source>
        <dbReference type="PIRSR" id="PIRSR036573-2"/>
    </source>
</evidence>
<dbReference type="GO" id="GO:0006281">
    <property type="term" value="P:DNA repair"/>
    <property type="evidence" value="ECO:0007669"/>
    <property type="project" value="UniProtKB-KW"/>
</dbReference>
<dbReference type="SUPFAM" id="SSF52113">
    <property type="entry name" value="BRCT domain"/>
    <property type="match status" value="1"/>
</dbReference>
<dbReference type="Gene3D" id="3.30.70.270">
    <property type="match status" value="1"/>
</dbReference>
<keyword evidence="19" id="KW-1185">Reference proteome</keyword>
<reference evidence="18" key="1">
    <citation type="submission" date="2023-12" db="EMBL/GenBank/DDBJ databases">
        <title>Genome assembly of Anisodus tanguticus.</title>
        <authorList>
            <person name="Wang Y.-J."/>
        </authorList>
    </citation>
    <scope>NUCLEOTIDE SEQUENCE</scope>
    <source>
        <strain evidence="18">KB-2021</strain>
        <tissue evidence="18">Leaf</tissue>
    </source>
</reference>
<comment type="similarity">
    <text evidence="2 13">Belongs to the DNA polymerase type-Y family.</text>
</comment>
<feature type="domain" description="UmuC" evidence="17">
    <location>
        <begin position="387"/>
        <end position="568"/>
    </location>
</feature>
<dbReference type="GO" id="GO:0042276">
    <property type="term" value="P:error-prone translesion synthesis"/>
    <property type="evidence" value="ECO:0007669"/>
    <property type="project" value="InterPro"/>
</dbReference>
<dbReference type="InterPro" id="IPR043502">
    <property type="entry name" value="DNA/RNA_pol_sf"/>
</dbReference>
<dbReference type="Gene3D" id="3.40.1170.60">
    <property type="match status" value="1"/>
</dbReference>
<dbReference type="CDD" id="cd17719">
    <property type="entry name" value="BRCT_Rev1"/>
    <property type="match status" value="1"/>
</dbReference>
<feature type="binding site" evidence="14">
    <location>
        <position position="489"/>
    </location>
    <ligand>
        <name>Mg(2+)</name>
        <dbReference type="ChEBI" id="CHEBI:18420"/>
        <label>1</label>
    </ligand>
</feature>
<dbReference type="PROSITE" id="PS50173">
    <property type="entry name" value="UMUC"/>
    <property type="match status" value="1"/>
</dbReference>
<comment type="function">
    <text evidence="13">Deoxycytidyl transferase involved in DNA repair. Transfers a dCMP residue from dCTP to the 3'-end of a DNA primer in a template-dependent reaction. May assist in the first step in the bypass of abasic lesions by the insertion of a nucleotide opposite the lesion. Required for normal induction of mutations by physical and chemical agents.</text>
</comment>
<keyword evidence="6 13" id="KW-0548">Nucleotidyltransferase</keyword>
<feature type="compositionally biased region" description="Low complexity" evidence="15">
    <location>
        <begin position="11"/>
        <end position="38"/>
    </location>
</feature>
<dbReference type="InterPro" id="IPR036420">
    <property type="entry name" value="BRCT_dom_sf"/>
</dbReference>
<name>A0AAE1QVH9_9SOLA</name>
<comment type="caution">
    <text evidence="18">The sequence shown here is derived from an EMBL/GenBank/DDBJ whole genome shotgun (WGS) entry which is preliminary data.</text>
</comment>
<dbReference type="FunFam" id="3.30.1490.100:FF:000001">
    <property type="entry name" value="DNA repair protein REV1"/>
    <property type="match status" value="1"/>
</dbReference>
<evidence type="ECO:0000256" key="9">
    <source>
        <dbReference type="ARBA" id="ARBA00022842"/>
    </source>
</evidence>
<evidence type="ECO:0000259" key="17">
    <source>
        <dbReference type="PROSITE" id="PS50173"/>
    </source>
</evidence>
<dbReference type="Gene3D" id="3.40.50.10190">
    <property type="entry name" value="BRCT domain"/>
    <property type="match status" value="1"/>
</dbReference>
<dbReference type="InterPro" id="IPR017961">
    <property type="entry name" value="DNA_pol_Y-fam_little_finger"/>
</dbReference>
<evidence type="ECO:0000256" key="6">
    <source>
        <dbReference type="ARBA" id="ARBA00022695"/>
    </source>
</evidence>
<evidence type="ECO:0000256" key="11">
    <source>
        <dbReference type="ARBA" id="ARBA00023204"/>
    </source>
</evidence>
<dbReference type="InterPro" id="IPR036775">
    <property type="entry name" value="DNA_pol_Y-fam_lit_finger_sf"/>
</dbReference>
<dbReference type="InterPro" id="IPR001126">
    <property type="entry name" value="UmuC"/>
</dbReference>
<dbReference type="PROSITE" id="PS50172">
    <property type="entry name" value="BRCT"/>
    <property type="match status" value="1"/>
</dbReference>
<dbReference type="Gene3D" id="6.10.250.1490">
    <property type="match status" value="1"/>
</dbReference>
<feature type="binding site" evidence="14">
    <location>
        <position position="391"/>
    </location>
    <ligand>
        <name>Mg(2+)</name>
        <dbReference type="ChEBI" id="CHEBI:18420"/>
        <label>1</label>
    </ligand>
</feature>
<dbReference type="Pfam" id="PF00533">
    <property type="entry name" value="BRCT"/>
    <property type="match status" value="1"/>
</dbReference>
<dbReference type="FunFam" id="3.40.50.10190:FF:000011">
    <property type="entry name" value="DNA repair protein REV1"/>
    <property type="match status" value="1"/>
</dbReference>
<evidence type="ECO:0000256" key="13">
    <source>
        <dbReference type="PIRNR" id="PIRNR036573"/>
    </source>
</evidence>
<feature type="binding site" evidence="14">
    <location>
        <position position="488"/>
    </location>
    <ligand>
        <name>Mg(2+)</name>
        <dbReference type="ChEBI" id="CHEBI:18420"/>
        <label>1</label>
    </ligand>
</feature>
<keyword evidence="8 13" id="KW-0227">DNA damage</keyword>
<dbReference type="InterPro" id="IPR053848">
    <property type="entry name" value="IMS_HHH_1"/>
</dbReference>
<dbReference type="Pfam" id="PF11799">
    <property type="entry name" value="IMS_C"/>
    <property type="match status" value="1"/>
</dbReference>
<evidence type="ECO:0000256" key="10">
    <source>
        <dbReference type="ARBA" id="ARBA00023125"/>
    </source>
</evidence>
<dbReference type="PANTHER" id="PTHR45990">
    <property type="entry name" value="DNA REPAIR PROTEIN REV1"/>
    <property type="match status" value="1"/>
</dbReference>
<dbReference type="GO" id="GO:0046872">
    <property type="term" value="F:metal ion binding"/>
    <property type="evidence" value="ECO:0007669"/>
    <property type="project" value="UniProtKB-KW"/>
</dbReference>
<dbReference type="GO" id="GO:0017125">
    <property type="term" value="F:deoxycytidyl transferase activity"/>
    <property type="evidence" value="ECO:0007669"/>
    <property type="project" value="TreeGrafter"/>
</dbReference>
<keyword evidence="5 13" id="KW-0808">Transferase</keyword>
<keyword evidence="7 14" id="KW-0479">Metal-binding</keyword>
<feature type="region of interest" description="Disordered" evidence="15">
    <location>
        <begin position="1"/>
        <end position="55"/>
    </location>
</feature>
<evidence type="ECO:0000259" key="16">
    <source>
        <dbReference type="PROSITE" id="PS50172"/>
    </source>
</evidence>
<dbReference type="FunFam" id="3.30.70.270:FF:000019">
    <property type="entry name" value="DNA repair protein REV1"/>
    <property type="match status" value="1"/>
</dbReference>
<proteinExistence type="inferred from homology"/>
<evidence type="ECO:0000256" key="3">
    <source>
        <dbReference type="ARBA" id="ARBA00020399"/>
    </source>
</evidence>
<evidence type="ECO:0000256" key="5">
    <source>
        <dbReference type="ARBA" id="ARBA00022679"/>
    </source>
</evidence>
<dbReference type="Pfam" id="PF00817">
    <property type="entry name" value="IMS"/>
    <property type="match status" value="1"/>
</dbReference>
<dbReference type="SUPFAM" id="SSF56672">
    <property type="entry name" value="DNA/RNA polymerases"/>
    <property type="match status" value="1"/>
</dbReference>
<dbReference type="InterPro" id="IPR001357">
    <property type="entry name" value="BRCT_dom"/>
</dbReference>
<sequence>MEPSRSANSGSNSKRTSNSNWSNNSNNNKKKTTTNQKTLGMAWGANSRSSSRPSFNTSPFSNFGSYMAVKNQKLQEQFDAEASSTSLSGPSSSKPIFHGVSIFVDGYTVPSSQELRGYMLKHGGRFENYFSRRRVTHIICSNLPDSKVKNLRSFSRGLPVVKPTWVLDSVAANKLLNWVRYQLDQLASEVNNQPKLSAFFTKNIVASDDTATCSTVQATCRVESPLSYSGPIEDPISFEEWQSAEDLKPCAVESKDLMQANYNVDRVEESSGSMAMQELSDAASGDGSHAPFSAPSSPHNDASFCSDWMSDPVNEGPSNLKIPRSPNQRHSTLVDANFVENYFKHSRLHFIGTWRNRYRKRFPSSPGGFRCSTSVPSSSVTTNKTIIIHVDMDCFFVSVVIRNRPELKDKPVAICHSDNSRGTSEISSANYPARGYGVKAGMFVRDAKSRCPHLVILSYDFEAYEEVADCFYNILHKYCNKVQAVSCDEAFLDATDSGVEDIQAFVVVIRKEILDATGCTASAGIAGNMLMARLATRIAKPDGQCYIPAEKVEEHLCELPVKALPGIGHVLEEKLNRRQITTCGQLRMISKETLQKDFGAKTGSTLWNYSRGIDDRLVGMMQESKSIGADVNWGVRFNDLKDVQHFLLNLCKEVSLRLQGCGVIGRKFTLKIKKRRGDAGEPVKYLGCGVCDNLSHSVTVPMATDRVDVLERIVSQLFTTSHMDVEDIRGMGLQVSKLEIADSSKQGKERYSIRSWLTAASAKTSNQNISICHEKGADEDTSKNSVDERHAQLQGDSSTPFIEMTAALPSSTAGIGPRATLPPMNELDIGVIESLPPEVFSEINAMYHGKLTHFITEKRSKGVSEKENISLVFPAAPNEDFAAREEQQYNEEDIQVVSYPNKLFADMTSEPVSDASVPNLDLVINAPVPGGISLMPASLSQVDTSVQELPEELRADILELLPAHRNDESSPDASLVCANNQNKSPISSIDLWVGNPPEWIGIFKASNCQILRVLAEMYERAGTKKQLSSVLQRTMSQVYILPDETTDGWAEAVSCLCELIKQYLKLKISTDIEEVYICSCLLRRYMPEAKLMCAVEEQDRVKVLKGKVQYMLLTESITSASDKEKIEGDALSVIQLSLAPNVLCEVLCYKIIYIARIKKDEETLACALLFSLTSGYRDIKNSMMYSKEPITLEQVRQTLNSSDVRRHFDGDR</sequence>
<organism evidence="18 19">
    <name type="scientific">Anisodus tanguticus</name>
    <dbReference type="NCBI Taxonomy" id="243964"/>
    <lineage>
        <taxon>Eukaryota</taxon>
        <taxon>Viridiplantae</taxon>
        <taxon>Streptophyta</taxon>
        <taxon>Embryophyta</taxon>
        <taxon>Tracheophyta</taxon>
        <taxon>Spermatophyta</taxon>
        <taxon>Magnoliopsida</taxon>
        <taxon>eudicotyledons</taxon>
        <taxon>Gunneridae</taxon>
        <taxon>Pentapetalae</taxon>
        <taxon>asterids</taxon>
        <taxon>lamiids</taxon>
        <taxon>Solanales</taxon>
        <taxon>Solanaceae</taxon>
        <taxon>Solanoideae</taxon>
        <taxon>Hyoscyameae</taxon>
        <taxon>Anisodus</taxon>
    </lineage>
</organism>
<dbReference type="EC" id="2.7.7.-" evidence="13"/>
<keyword evidence="9 14" id="KW-0460">Magnesium</keyword>
<dbReference type="EMBL" id="JAVYJV010000023">
    <property type="protein sequence ID" value="KAK4340191.1"/>
    <property type="molecule type" value="Genomic_DNA"/>
</dbReference>
<evidence type="ECO:0000313" key="18">
    <source>
        <dbReference type="EMBL" id="KAK4340191.1"/>
    </source>
</evidence>
<dbReference type="GO" id="GO:0003887">
    <property type="term" value="F:DNA-directed DNA polymerase activity"/>
    <property type="evidence" value="ECO:0007669"/>
    <property type="project" value="InterPro"/>
</dbReference>
<keyword evidence="10 13" id="KW-0238">DNA-binding</keyword>
<evidence type="ECO:0000256" key="4">
    <source>
        <dbReference type="ARBA" id="ARBA00022634"/>
    </source>
</evidence>
<dbReference type="NCBIfam" id="NF002677">
    <property type="entry name" value="PRK02406.1"/>
    <property type="match status" value="1"/>
</dbReference>
<gene>
    <name evidence="18" type="ORF">RND71_041653</name>
</gene>
<dbReference type="GO" id="GO:0070987">
    <property type="term" value="P:error-free translesion synthesis"/>
    <property type="evidence" value="ECO:0007669"/>
    <property type="project" value="TreeGrafter"/>
</dbReference>
<evidence type="ECO:0000256" key="1">
    <source>
        <dbReference type="ARBA" id="ARBA00004123"/>
    </source>
</evidence>
<dbReference type="SUPFAM" id="SSF100879">
    <property type="entry name" value="Lesion bypass DNA polymerase (Y-family), little finger domain"/>
    <property type="match status" value="1"/>
</dbReference>
<comment type="subcellular location">
    <subcellularLocation>
        <location evidence="1 13">Nucleus</location>
    </subcellularLocation>
</comment>
<evidence type="ECO:0000256" key="2">
    <source>
        <dbReference type="ARBA" id="ARBA00010945"/>
    </source>
</evidence>
<comment type="cofactor">
    <cofactor evidence="14">
        <name>Mg(2+)</name>
        <dbReference type="ChEBI" id="CHEBI:18420"/>
    </cofactor>
    <text evidence="14">Binds 2 magnesium ions.</text>
</comment>
<dbReference type="GO" id="GO:0005634">
    <property type="term" value="C:nucleus"/>
    <property type="evidence" value="ECO:0007669"/>
    <property type="project" value="UniProtKB-SubCell"/>
</dbReference>
<feature type="compositionally biased region" description="Polar residues" evidence="15">
    <location>
        <begin position="1"/>
        <end position="10"/>
    </location>
</feature>
<accession>A0AAE1QVH9</accession>
<feature type="compositionally biased region" description="Low complexity" evidence="15">
    <location>
        <begin position="46"/>
        <end position="55"/>
    </location>
</feature>
<evidence type="ECO:0000313" key="19">
    <source>
        <dbReference type="Proteomes" id="UP001291623"/>
    </source>
</evidence>
<protein>
    <recommendedName>
        <fullName evidence="3 13">DNA repair protein REV1</fullName>
        <ecNumber evidence="13">2.7.7.-</ecNumber>
    </recommendedName>
</protein>
<evidence type="ECO:0000256" key="15">
    <source>
        <dbReference type="SAM" id="MobiDB-lite"/>
    </source>
</evidence>
<feature type="region of interest" description="Disordered" evidence="15">
    <location>
        <begin position="269"/>
        <end position="298"/>
    </location>
</feature>
<dbReference type="FunFam" id="3.40.1170.60:FF:000004">
    <property type="entry name" value="DNA repair protein REV1"/>
    <property type="match status" value="1"/>
</dbReference>
<dbReference type="SMART" id="SM00292">
    <property type="entry name" value="BRCT"/>
    <property type="match status" value="1"/>
</dbReference>